<dbReference type="SUPFAM" id="SSF48576">
    <property type="entry name" value="Terpenoid synthases"/>
    <property type="match status" value="1"/>
</dbReference>
<comment type="similarity">
    <text evidence="2 6">Belongs to the terpene synthase family.</text>
</comment>
<keyword evidence="8" id="KW-1185">Reference proteome</keyword>
<keyword evidence="4 6" id="KW-0460">Magnesium</keyword>
<dbReference type="PANTHER" id="PTHR35201:SF4">
    <property type="entry name" value="BETA-PINACENE SYNTHASE-RELATED"/>
    <property type="match status" value="1"/>
</dbReference>
<dbReference type="Proteomes" id="UP001150217">
    <property type="component" value="Unassembled WGS sequence"/>
</dbReference>
<evidence type="ECO:0000256" key="3">
    <source>
        <dbReference type="ARBA" id="ARBA00022723"/>
    </source>
</evidence>
<evidence type="ECO:0000256" key="4">
    <source>
        <dbReference type="ARBA" id="ARBA00022842"/>
    </source>
</evidence>
<dbReference type="InterPro" id="IPR034686">
    <property type="entry name" value="Terpene_cyclase-like_2"/>
</dbReference>
<evidence type="ECO:0000313" key="7">
    <source>
        <dbReference type="EMBL" id="KAJ4465755.1"/>
    </source>
</evidence>
<organism evidence="7 8">
    <name type="scientific">Lentinula lateritia</name>
    <dbReference type="NCBI Taxonomy" id="40482"/>
    <lineage>
        <taxon>Eukaryota</taxon>
        <taxon>Fungi</taxon>
        <taxon>Dikarya</taxon>
        <taxon>Basidiomycota</taxon>
        <taxon>Agaricomycotina</taxon>
        <taxon>Agaricomycetes</taxon>
        <taxon>Agaricomycetidae</taxon>
        <taxon>Agaricales</taxon>
        <taxon>Marasmiineae</taxon>
        <taxon>Omphalotaceae</taxon>
        <taxon>Lentinula</taxon>
    </lineage>
</organism>
<proteinExistence type="inferred from homology"/>
<dbReference type="EMBL" id="JANVFT010000122">
    <property type="protein sequence ID" value="KAJ4465755.1"/>
    <property type="molecule type" value="Genomic_DNA"/>
</dbReference>
<comment type="cofactor">
    <cofactor evidence="1 6">
        <name>Mg(2+)</name>
        <dbReference type="ChEBI" id="CHEBI:18420"/>
    </cofactor>
</comment>
<sequence length="330" mass="37881">MHFQLPKTLDHWPWLRILNVHYDQIKHDSRLWLEGFKPFSPEIQDAFNKCEFALLASLAYPYFSKTQLRAGADLMNVFFVFDEYTDVENEIVVAQLGIEIMDGLRNPHKYCDKKGSSILRKMAAEFWANTMSIATPSCQAHFLHACHGYVLSVVEQARDRSGNKVRSIQDYLEVRRLAAGVYPSLALLELDLDLSDHVISHPAMKTLTQCAVDIIALGNDIYSFNVEQARGDGSHNIITVVMMELNLDLHETLEWVGHYHRERELEFLKAVKELPMWSSEIDRQVAQYVNGIGNWVRANDCWSFESGRYFGQDGLRVQETRMVTLAPKVA</sequence>
<dbReference type="SFLD" id="SFLDS00005">
    <property type="entry name" value="Isoprenoid_Synthase_Type_I"/>
    <property type="match status" value="1"/>
</dbReference>
<name>A0ABQ8V4H1_9AGAR</name>
<reference evidence="7" key="1">
    <citation type="submission" date="2022-08" db="EMBL/GenBank/DDBJ databases">
        <title>A Global Phylogenomic Analysis of the Shiitake Genus Lentinula.</title>
        <authorList>
            <consortium name="DOE Joint Genome Institute"/>
            <person name="Sierra-Patev S."/>
            <person name="Min B."/>
            <person name="Naranjo-Ortiz M."/>
            <person name="Looney B."/>
            <person name="Konkel Z."/>
            <person name="Slot J.C."/>
            <person name="Sakamoto Y."/>
            <person name="Steenwyk J.L."/>
            <person name="Rokas A."/>
            <person name="Carro J."/>
            <person name="Camarero S."/>
            <person name="Ferreira P."/>
            <person name="Molpeceres G."/>
            <person name="Ruiz-Duenas F.J."/>
            <person name="Serrano A."/>
            <person name="Henrissat B."/>
            <person name="Drula E."/>
            <person name="Hughes K.W."/>
            <person name="Mata J.L."/>
            <person name="Ishikawa N.K."/>
            <person name="Vargas-Isla R."/>
            <person name="Ushijima S."/>
            <person name="Smith C.A."/>
            <person name="Ahrendt S."/>
            <person name="Andreopoulos W."/>
            <person name="He G."/>
            <person name="Labutti K."/>
            <person name="Lipzen A."/>
            <person name="Ng V."/>
            <person name="Riley R."/>
            <person name="Sandor L."/>
            <person name="Barry K."/>
            <person name="Martinez A.T."/>
            <person name="Xiao Y."/>
            <person name="Gibbons J.G."/>
            <person name="Terashima K."/>
            <person name="Grigoriev I.V."/>
            <person name="Hibbett D.S."/>
        </authorList>
    </citation>
    <scope>NUCLEOTIDE SEQUENCE</scope>
    <source>
        <strain evidence="7">RHP3577 ss4</strain>
    </source>
</reference>
<dbReference type="PANTHER" id="PTHR35201">
    <property type="entry name" value="TERPENE SYNTHASE"/>
    <property type="match status" value="1"/>
</dbReference>
<dbReference type="EC" id="4.2.3.-" evidence="6"/>
<keyword evidence="3 6" id="KW-0479">Metal-binding</keyword>
<accession>A0ABQ8V4H1</accession>
<gene>
    <name evidence="7" type="ORF">C8R41DRAFT_898467</name>
</gene>
<evidence type="ECO:0000256" key="1">
    <source>
        <dbReference type="ARBA" id="ARBA00001946"/>
    </source>
</evidence>
<protein>
    <recommendedName>
        <fullName evidence="6">Terpene synthase</fullName>
        <ecNumber evidence="6">4.2.3.-</ecNumber>
    </recommendedName>
</protein>
<evidence type="ECO:0000256" key="2">
    <source>
        <dbReference type="ARBA" id="ARBA00006333"/>
    </source>
</evidence>
<dbReference type="InterPro" id="IPR008949">
    <property type="entry name" value="Isoprenoid_synthase_dom_sf"/>
</dbReference>
<evidence type="ECO:0000256" key="5">
    <source>
        <dbReference type="ARBA" id="ARBA00023239"/>
    </source>
</evidence>
<evidence type="ECO:0000313" key="8">
    <source>
        <dbReference type="Proteomes" id="UP001150217"/>
    </source>
</evidence>
<dbReference type="Gene3D" id="1.10.600.10">
    <property type="entry name" value="Farnesyl Diphosphate Synthase"/>
    <property type="match status" value="1"/>
</dbReference>
<dbReference type="Pfam" id="PF19086">
    <property type="entry name" value="Terpene_syn_C_2"/>
    <property type="match status" value="1"/>
</dbReference>
<keyword evidence="5 6" id="KW-0456">Lyase</keyword>
<evidence type="ECO:0000256" key="6">
    <source>
        <dbReference type="RuleBase" id="RU366034"/>
    </source>
</evidence>
<comment type="caution">
    <text evidence="7">The sequence shown here is derived from an EMBL/GenBank/DDBJ whole genome shotgun (WGS) entry which is preliminary data.</text>
</comment>
<dbReference type="SFLD" id="SFLDG01020">
    <property type="entry name" value="Terpene_Cyclase_Like_2"/>
    <property type="match status" value="1"/>
</dbReference>